<dbReference type="SMART" id="SM00186">
    <property type="entry name" value="FBG"/>
    <property type="match status" value="1"/>
</dbReference>
<gene>
    <name evidence="3" type="primary">ANGPT1_1</name>
    <name evidence="4" type="synonym">ANGPT1_2</name>
    <name evidence="3" type="ORF">g.16427</name>
    <name evidence="4" type="ORF">g.16432</name>
</gene>
<feature type="chain" id="PRO_5011029302" evidence="1">
    <location>
        <begin position="23"/>
        <end position="272"/>
    </location>
</feature>
<name>A0A0A1WHV8_ZEUCU</name>
<dbReference type="InterPro" id="IPR014716">
    <property type="entry name" value="Fibrinogen_a/b/g_C_1"/>
</dbReference>
<sequence length="272" mass="31285">MQTTLKYLCLFAILLNIAGASGVKEENKLENFVNNTKTYLPKNIFEDAAKSKFYRKSRSVHSVLPPVINDCAKAKNNLGPKYRDGVYELNLPGFQPINATCLTKCSPSNSTRCCTWTVVIRNHESAKGTFQRSYNEFIVGFGNSTTDYFIGLDRLYAMAKRAPQSLLIIDFTTHKEVYLDEFHIKDDKSNYQIYDIKGHAIYIGSAVDYYMGEDFEFYVDGECALKHNRGWWYPSRLCRIYTFANSLSNDFIIALEPQNCRGERVWDDGFEY</sequence>
<dbReference type="PANTHER" id="PTHR19143">
    <property type="entry name" value="FIBRINOGEN/TENASCIN/ANGIOPOEITIN"/>
    <property type="match status" value="1"/>
</dbReference>
<evidence type="ECO:0000259" key="2">
    <source>
        <dbReference type="SMART" id="SM00186"/>
    </source>
</evidence>
<dbReference type="AlphaFoldDB" id="A0A0A1WHV8"/>
<evidence type="ECO:0000256" key="1">
    <source>
        <dbReference type="SAM" id="SignalP"/>
    </source>
</evidence>
<organism evidence="3">
    <name type="scientific">Zeugodacus cucurbitae</name>
    <name type="common">Melon fruit fly</name>
    <name type="synonym">Bactrocera cucurbitae</name>
    <dbReference type="NCBI Taxonomy" id="28588"/>
    <lineage>
        <taxon>Eukaryota</taxon>
        <taxon>Metazoa</taxon>
        <taxon>Ecdysozoa</taxon>
        <taxon>Arthropoda</taxon>
        <taxon>Hexapoda</taxon>
        <taxon>Insecta</taxon>
        <taxon>Pterygota</taxon>
        <taxon>Neoptera</taxon>
        <taxon>Endopterygota</taxon>
        <taxon>Diptera</taxon>
        <taxon>Brachycera</taxon>
        <taxon>Muscomorpha</taxon>
        <taxon>Tephritoidea</taxon>
        <taxon>Tephritidae</taxon>
        <taxon>Zeugodacus</taxon>
        <taxon>Zeugodacus</taxon>
    </lineage>
</organism>
<dbReference type="GO" id="GO:0005615">
    <property type="term" value="C:extracellular space"/>
    <property type="evidence" value="ECO:0007669"/>
    <property type="project" value="TreeGrafter"/>
</dbReference>
<dbReference type="SUPFAM" id="SSF56496">
    <property type="entry name" value="Fibrinogen C-terminal domain-like"/>
    <property type="match status" value="1"/>
</dbReference>
<keyword evidence="1" id="KW-0732">Signal</keyword>
<reference evidence="3" key="1">
    <citation type="submission" date="2014-11" db="EMBL/GenBank/DDBJ databases">
        <authorList>
            <person name="Geib S."/>
        </authorList>
    </citation>
    <scope>NUCLEOTIDE SEQUENCE</scope>
</reference>
<proteinExistence type="predicted"/>
<accession>A0A0A1WHV8</accession>
<dbReference type="InterPro" id="IPR050373">
    <property type="entry name" value="Fibrinogen_C-term_domain"/>
</dbReference>
<dbReference type="Gene3D" id="3.90.215.10">
    <property type="entry name" value="Gamma Fibrinogen, chain A, domain 1"/>
    <property type="match status" value="1"/>
</dbReference>
<dbReference type="InterPro" id="IPR002181">
    <property type="entry name" value="Fibrinogen_a/b/g_C_dom"/>
</dbReference>
<reference evidence="3" key="2">
    <citation type="journal article" date="2015" name="Gigascience">
        <title>Reconstructing a comprehensive transcriptome assembly of a white-pupal translocated strain of the pest fruit fly Bactrocera cucurbitae.</title>
        <authorList>
            <person name="Sim S.B."/>
            <person name="Calla B."/>
            <person name="Hall B."/>
            <person name="DeRego T."/>
            <person name="Geib S.M."/>
        </authorList>
    </citation>
    <scope>NUCLEOTIDE SEQUENCE</scope>
</reference>
<evidence type="ECO:0000313" key="3">
    <source>
        <dbReference type="EMBL" id="JAC98240.1"/>
    </source>
</evidence>
<protein>
    <submittedName>
        <fullName evidence="3">Angiopoietin-1</fullName>
    </submittedName>
</protein>
<dbReference type="EMBL" id="GBXI01016051">
    <property type="protein sequence ID" value="JAC98240.1"/>
    <property type="molecule type" value="Transcribed_RNA"/>
</dbReference>
<dbReference type="EMBL" id="GBXI01012938">
    <property type="protein sequence ID" value="JAD01354.1"/>
    <property type="molecule type" value="Transcribed_RNA"/>
</dbReference>
<evidence type="ECO:0000313" key="4">
    <source>
        <dbReference type="EMBL" id="JAD01354.1"/>
    </source>
</evidence>
<dbReference type="Pfam" id="PF00147">
    <property type="entry name" value="Fibrinogen_C"/>
    <property type="match status" value="1"/>
</dbReference>
<dbReference type="InterPro" id="IPR036056">
    <property type="entry name" value="Fibrinogen-like_C"/>
</dbReference>
<feature type="signal peptide" evidence="1">
    <location>
        <begin position="1"/>
        <end position="22"/>
    </location>
</feature>
<feature type="domain" description="Fibrinogen C-terminal" evidence="2">
    <location>
        <begin position="66"/>
        <end position="258"/>
    </location>
</feature>